<evidence type="ECO:0000313" key="3">
    <source>
        <dbReference type="Proteomes" id="UP000034883"/>
    </source>
</evidence>
<feature type="compositionally biased region" description="Basic and acidic residues" evidence="1">
    <location>
        <begin position="9"/>
        <end position="21"/>
    </location>
</feature>
<dbReference type="STRING" id="927083.DB32_002163"/>
<name>A0A0F6SED7_9BACT</name>
<keyword evidence="3" id="KW-1185">Reference proteome</keyword>
<evidence type="ECO:0000313" key="2">
    <source>
        <dbReference type="EMBL" id="AKF05014.1"/>
    </source>
</evidence>
<feature type="compositionally biased region" description="Low complexity" evidence="1">
    <location>
        <begin position="22"/>
        <end position="38"/>
    </location>
</feature>
<sequence>MARAALEVSDSRCGEQEELARGRTAPSPAARRAPTSRR</sequence>
<dbReference type="AlphaFoldDB" id="A0A0F6SED7"/>
<organism evidence="2 3">
    <name type="scientific">Sandaracinus amylolyticus</name>
    <dbReference type="NCBI Taxonomy" id="927083"/>
    <lineage>
        <taxon>Bacteria</taxon>
        <taxon>Pseudomonadati</taxon>
        <taxon>Myxococcota</taxon>
        <taxon>Polyangia</taxon>
        <taxon>Polyangiales</taxon>
        <taxon>Sandaracinaceae</taxon>
        <taxon>Sandaracinus</taxon>
    </lineage>
</organism>
<gene>
    <name evidence="2" type="ORF">DB32_002163</name>
</gene>
<evidence type="ECO:0000256" key="1">
    <source>
        <dbReference type="SAM" id="MobiDB-lite"/>
    </source>
</evidence>
<proteinExistence type="predicted"/>
<dbReference type="Proteomes" id="UP000034883">
    <property type="component" value="Chromosome"/>
</dbReference>
<dbReference type="EMBL" id="CP011125">
    <property type="protein sequence ID" value="AKF05014.1"/>
    <property type="molecule type" value="Genomic_DNA"/>
</dbReference>
<protein>
    <submittedName>
        <fullName evidence="2">Uncharacterized protein</fullName>
    </submittedName>
</protein>
<accession>A0A0F6SED7</accession>
<reference evidence="2 3" key="1">
    <citation type="submission" date="2015-03" db="EMBL/GenBank/DDBJ databases">
        <title>Genome assembly of Sandaracinus amylolyticus DSM 53668.</title>
        <authorList>
            <person name="Sharma G."/>
            <person name="Subramanian S."/>
        </authorList>
    </citation>
    <scope>NUCLEOTIDE SEQUENCE [LARGE SCALE GENOMIC DNA]</scope>
    <source>
        <strain evidence="2 3">DSM 53668</strain>
    </source>
</reference>
<feature type="region of interest" description="Disordered" evidence="1">
    <location>
        <begin position="1"/>
        <end position="38"/>
    </location>
</feature>
<dbReference type="KEGG" id="samy:DB32_002163"/>